<evidence type="ECO:0000313" key="3">
    <source>
        <dbReference type="EMBL" id="KAK7844008.1"/>
    </source>
</evidence>
<feature type="domain" description="DC1" evidence="2">
    <location>
        <begin position="126"/>
        <end position="174"/>
    </location>
</feature>
<accession>A0AAW0KWN9</accession>
<dbReference type="PANTHER" id="PTHR32410">
    <property type="entry name" value="CYSTEINE/HISTIDINE-RICH C1 DOMAIN FAMILY PROTEIN"/>
    <property type="match status" value="1"/>
</dbReference>
<dbReference type="EMBL" id="PKMF04000193">
    <property type="protein sequence ID" value="KAK7844008.1"/>
    <property type="molecule type" value="Genomic_DNA"/>
</dbReference>
<keyword evidence="1" id="KW-0677">Repeat</keyword>
<dbReference type="Pfam" id="PF03107">
    <property type="entry name" value="C1_2"/>
    <property type="match status" value="1"/>
</dbReference>
<dbReference type="PANTHER" id="PTHR32410:SF163">
    <property type="entry name" value="DC1 DOMAIN-CONTAINING PROTEIN"/>
    <property type="match status" value="1"/>
</dbReference>
<evidence type="ECO:0000313" key="4">
    <source>
        <dbReference type="Proteomes" id="UP000237347"/>
    </source>
</evidence>
<dbReference type="Proteomes" id="UP000237347">
    <property type="component" value="Unassembled WGS sequence"/>
</dbReference>
<sequence length="191" mass="21517">MKNATDSFFINLVLITQKSKTPTSSTLTHPLPKPQPQSTVTVTFNLSVELVGVKAVDSTIRVRHAGIGFSLDVSCSLILDILTHPESKHNCSCCDSKISPIFRCTTCEFALDFKCATLPQTARYKQHDHPFTLRYTAEDDSGEYYCDICEEERNLKHWFYYCANCDYPAHTKCILGENSNVKGLHHDSLAY</sequence>
<name>A0AAW0KWN9_QUESU</name>
<evidence type="ECO:0000259" key="2">
    <source>
        <dbReference type="Pfam" id="PF03107"/>
    </source>
</evidence>
<dbReference type="InterPro" id="IPR004146">
    <property type="entry name" value="DC1"/>
</dbReference>
<protein>
    <recommendedName>
        <fullName evidence="2">DC1 domain-containing protein</fullName>
    </recommendedName>
</protein>
<proteinExistence type="predicted"/>
<gene>
    <name evidence="3" type="ORF">CFP56_011753</name>
</gene>
<reference evidence="3 4" key="1">
    <citation type="journal article" date="2018" name="Sci. Data">
        <title>The draft genome sequence of cork oak.</title>
        <authorList>
            <person name="Ramos A.M."/>
            <person name="Usie A."/>
            <person name="Barbosa P."/>
            <person name="Barros P.M."/>
            <person name="Capote T."/>
            <person name="Chaves I."/>
            <person name="Simoes F."/>
            <person name="Abreu I."/>
            <person name="Carrasquinho I."/>
            <person name="Faro C."/>
            <person name="Guimaraes J.B."/>
            <person name="Mendonca D."/>
            <person name="Nobrega F."/>
            <person name="Rodrigues L."/>
            <person name="Saibo N.J.M."/>
            <person name="Varela M.C."/>
            <person name="Egas C."/>
            <person name="Matos J."/>
            <person name="Miguel C.M."/>
            <person name="Oliveira M.M."/>
            <person name="Ricardo C.P."/>
            <person name="Goncalves S."/>
        </authorList>
    </citation>
    <scope>NUCLEOTIDE SEQUENCE [LARGE SCALE GENOMIC DNA]</scope>
    <source>
        <strain evidence="4">cv. HL8</strain>
    </source>
</reference>
<keyword evidence="4" id="KW-1185">Reference proteome</keyword>
<dbReference type="SUPFAM" id="SSF57889">
    <property type="entry name" value="Cysteine-rich domain"/>
    <property type="match status" value="1"/>
</dbReference>
<comment type="caution">
    <text evidence="3">The sequence shown here is derived from an EMBL/GenBank/DDBJ whole genome shotgun (WGS) entry which is preliminary data.</text>
</comment>
<evidence type="ECO:0000256" key="1">
    <source>
        <dbReference type="ARBA" id="ARBA00022737"/>
    </source>
</evidence>
<dbReference type="InterPro" id="IPR053192">
    <property type="entry name" value="Vacuole_Formation_Reg"/>
</dbReference>
<dbReference type="InterPro" id="IPR046349">
    <property type="entry name" value="C1-like_sf"/>
</dbReference>
<dbReference type="AlphaFoldDB" id="A0AAW0KWN9"/>
<organism evidence="3 4">
    <name type="scientific">Quercus suber</name>
    <name type="common">Cork oak</name>
    <dbReference type="NCBI Taxonomy" id="58331"/>
    <lineage>
        <taxon>Eukaryota</taxon>
        <taxon>Viridiplantae</taxon>
        <taxon>Streptophyta</taxon>
        <taxon>Embryophyta</taxon>
        <taxon>Tracheophyta</taxon>
        <taxon>Spermatophyta</taxon>
        <taxon>Magnoliopsida</taxon>
        <taxon>eudicotyledons</taxon>
        <taxon>Gunneridae</taxon>
        <taxon>Pentapetalae</taxon>
        <taxon>rosids</taxon>
        <taxon>fabids</taxon>
        <taxon>Fagales</taxon>
        <taxon>Fagaceae</taxon>
        <taxon>Quercus</taxon>
    </lineage>
</organism>